<name>A0A8S5PD70_9CAUD</name>
<sequence>MTCGFMNSAGTDLDSLFLINNSNGGALGFQCSNGQDLGNRFSASSKLNYAVGFQNSAGTDIGYLRGAGSTPVFTAYNATLNNLYNSGKTSCNHGSGEDSYSHKQRYMRGYLYVTGSCSGFGNVAPTWQVCICHYHTENGYEHEYRLAVQADSTANIAPSPCLDYAPHLYLTPNTESPWQTVKNNASGASRAMNVAFGLYSNDGRGGNSYGECIRVYQRFYNSIGSTPWVQNSFGLGS</sequence>
<proteinExistence type="predicted"/>
<accession>A0A8S5PD70</accession>
<protein>
    <submittedName>
        <fullName evidence="1">Uncharacterized protein</fullName>
    </submittedName>
</protein>
<evidence type="ECO:0000313" key="1">
    <source>
        <dbReference type="EMBL" id="DAE04156.1"/>
    </source>
</evidence>
<dbReference type="EMBL" id="BK015384">
    <property type="protein sequence ID" value="DAE04156.1"/>
    <property type="molecule type" value="Genomic_DNA"/>
</dbReference>
<reference evidence="1" key="1">
    <citation type="journal article" date="2021" name="Proc. Natl. Acad. Sci. U.S.A.">
        <title>A Catalog of Tens of Thousands of Viruses from Human Metagenomes Reveals Hidden Associations with Chronic Diseases.</title>
        <authorList>
            <person name="Tisza M.J."/>
            <person name="Buck C.B."/>
        </authorList>
    </citation>
    <scope>NUCLEOTIDE SEQUENCE</scope>
    <source>
        <strain evidence="1">CtmpG14</strain>
    </source>
</reference>
<organism evidence="1">
    <name type="scientific">Siphoviridae sp. ctmpG14</name>
    <dbReference type="NCBI Taxonomy" id="2825654"/>
    <lineage>
        <taxon>Viruses</taxon>
        <taxon>Duplodnaviria</taxon>
        <taxon>Heunggongvirae</taxon>
        <taxon>Uroviricota</taxon>
        <taxon>Caudoviricetes</taxon>
    </lineage>
</organism>